<evidence type="ECO:0000259" key="7">
    <source>
        <dbReference type="PROSITE" id="PS51123"/>
    </source>
</evidence>
<dbReference type="PANTHER" id="PTHR30329:SF21">
    <property type="entry name" value="LIPOPROTEIN YIAD-RELATED"/>
    <property type="match status" value="1"/>
</dbReference>
<sequence>MELDMRFTLLASAIALVAVPVTAIQAQEQATRSPSDFVCELTGEECPAEPAAGPESPAAPTASATGGRAARVAGESRGFVLAKPVDPNAAKRPDPRPAPIRVVTPNRPKPAPAPGVGVAQPRVDLRLGFSTGSSMLVGRELMEVKSFATALKTPRLAGRRVRIEGHTDSVGSRESNLTLSRERAYAVRQTLIAEGIAADRIDAAGYGFDRPLAGQRASAGANRRVEAVLVN</sequence>
<evidence type="ECO:0000256" key="4">
    <source>
        <dbReference type="PROSITE-ProRule" id="PRU00473"/>
    </source>
</evidence>
<reference evidence="8 9" key="1">
    <citation type="submission" date="2013-07" db="EMBL/GenBank/DDBJ databases">
        <title>Completed genome of Sphingomonas sanxanigenens NX02.</title>
        <authorList>
            <person name="Ma T."/>
            <person name="Huang H."/>
            <person name="Wu M."/>
            <person name="Li X."/>
            <person name="Li G."/>
        </authorList>
    </citation>
    <scope>NUCLEOTIDE SEQUENCE [LARGE SCALE GENOMIC DNA]</scope>
    <source>
        <strain evidence="8 9">NX02</strain>
    </source>
</reference>
<dbReference type="CDD" id="cd07185">
    <property type="entry name" value="OmpA_C-like"/>
    <property type="match status" value="1"/>
</dbReference>
<proteinExistence type="predicted"/>
<dbReference type="InterPro" id="IPR036737">
    <property type="entry name" value="OmpA-like_sf"/>
</dbReference>
<dbReference type="Pfam" id="PF00691">
    <property type="entry name" value="OmpA"/>
    <property type="match status" value="1"/>
</dbReference>
<comment type="subcellular location">
    <subcellularLocation>
        <location evidence="1">Cell outer membrane</location>
    </subcellularLocation>
</comment>
<evidence type="ECO:0000313" key="9">
    <source>
        <dbReference type="Proteomes" id="UP000018851"/>
    </source>
</evidence>
<feature type="compositionally biased region" description="Low complexity" evidence="5">
    <location>
        <begin position="48"/>
        <end position="70"/>
    </location>
</feature>
<evidence type="ECO:0000313" key="8">
    <source>
        <dbReference type="EMBL" id="AHE56810.1"/>
    </source>
</evidence>
<keyword evidence="6" id="KW-0732">Signal</keyword>
<accession>W0AM79</accession>
<gene>
    <name evidence="8" type="ORF">NX02_26040</name>
</gene>
<dbReference type="Gene3D" id="3.30.1330.60">
    <property type="entry name" value="OmpA-like domain"/>
    <property type="match status" value="1"/>
</dbReference>
<evidence type="ECO:0000256" key="6">
    <source>
        <dbReference type="SAM" id="SignalP"/>
    </source>
</evidence>
<dbReference type="EMBL" id="CP006644">
    <property type="protein sequence ID" value="AHE56810.1"/>
    <property type="molecule type" value="Genomic_DNA"/>
</dbReference>
<name>W0AM79_9SPHN</name>
<dbReference type="STRING" id="1123269.NX02_26040"/>
<dbReference type="InterPro" id="IPR006665">
    <property type="entry name" value="OmpA-like"/>
</dbReference>
<dbReference type="PROSITE" id="PS51123">
    <property type="entry name" value="OMPA_2"/>
    <property type="match status" value="1"/>
</dbReference>
<keyword evidence="9" id="KW-1185">Reference proteome</keyword>
<evidence type="ECO:0000256" key="1">
    <source>
        <dbReference type="ARBA" id="ARBA00004442"/>
    </source>
</evidence>
<feature type="domain" description="OmpA-like" evidence="7">
    <location>
        <begin position="116"/>
        <end position="231"/>
    </location>
</feature>
<dbReference type="eggNOG" id="COG2885">
    <property type="taxonomic scope" value="Bacteria"/>
</dbReference>
<protein>
    <recommendedName>
        <fullName evidence="7">OmpA-like domain-containing protein</fullName>
    </recommendedName>
</protein>
<dbReference type="InterPro" id="IPR006664">
    <property type="entry name" value="OMP_bac"/>
</dbReference>
<feature type="signal peptide" evidence="6">
    <location>
        <begin position="1"/>
        <end position="23"/>
    </location>
</feature>
<dbReference type="KEGG" id="ssan:NX02_26040"/>
<evidence type="ECO:0000256" key="2">
    <source>
        <dbReference type="ARBA" id="ARBA00023136"/>
    </source>
</evidence>
<feature type="region of interest" description="Disordered" evidence="5">
    <location>
        <begin position="83"/>
        <end position="117"/>
    </location>
</feature>
<dbReference type="SUPFAM" id="SSF103088">
    <property type="entry name" value="OmpA-like"/>
    <property type="match status" value="1"/>
</dbReference>
<dbReference type="PANTHER" id="PTHR30329">
    <property type="entry name" value="STATOR ELEMENT OF FLAGELLAR MOTOR COMPLEX"/>
    <property type="match status" value="1"/>
</dbReference>
<organism evidence="8 9">
    <name type="scientific">Sphingomonas sanxanigenens DSM 19645 = NX02</name>
    <dbReference type="NCBI Taxonomy" id="1123269"/>
    <lineage>
        <taxon>Bacteria</taxon>
        <taxon>Pseudomonadati</taxon>
        <taxon>Pseudomonadota</taxon>
        <taxon>Alphaproteobacteria</taxon>
        <taxon>Sphingomonadales</taxon>
        <taxon>Sphingomonadaceae</taxon>
        <taxon>Sphingomonas</taxon>
    </lineage>
</organism>
<dbReference type="AlphaFoldDB" id="W0AM79"/>
<dbReference type="PRINTS" id="PR01021">
    <property type="entry name" value="OMPADOMAIN"/>
</dbReference>
<dbReference type="Proteomes" id="UP000018851">
    <property type="component" value="Chromosome"/>
</dbReference>
<dbReference type="PATRIC" id="fig|1123269.5.peg.5109"/>
<dbReference type="GO" id="GO:0009279">
    <property type="term" value="C:cell outer membrane"/>
    <property type="evidence" value="ECO:0007669"/>
    <property type="project" value="UniProtKB-SubCell"/>
</dbReference>
<feature type="chain" id="PRO_5004785593" description="OmpA-like domain-containing protein" evidence="6">
    <location>
        <begin position="24"/>
        <end position="231"/>
    </location>
</feature>
<evidence type="ECO:0000256" key="5">
    <source>
        <dbReference type="SAM" id="MobiDB-lite"/>
    </source>
</evidence>
<keyword evidence="2 4" id="KW-0472">Membrane</keyword>
<feature type="region of interest" description="Disordered" evidence="5">
    <location>
        <begin position="45"/>
        <end position="70"/>
    </location>
</feature>
<dbReference type="HOGENOM" id="CLU_1331222_0_0_5"/>
<evidence type="ECO:0000256" key="3">
    <source>
        <dbReference type="ARBA" id="ARBA00023237"/>
    </source>
</evidence>
<dbReference type="InterPro" id="IPR050330">
    <property type="entry name" value="Bact_OuterMem_StrucFunc"/>
</dbReference>
<keyword evidence="3" id="KW-0998">Cell outer membrane</keyword>